<dbReference type="Gene3D" id="1.10.246.20">
    <property type="entry name" value="Coactivator CBP, KIX domain"/>
    <property type="match status" value="1"/>
</dbReference>
<dbReference type="Proteomes" id="UP001457282">
    <property type="component" value="Unassembled WGS sequence"/>
</dbReference>
<evidence type="ECO:0000256" key="2">
    <source>
        <dbReference type="ARBA" id="ARBA00023242"/>
    </source>
</evidence>
<organism evidence="4 5">
    <name type="scientific">Rubus argutus</name>
    <name type="common">Southern blackberry</name>
    <dbReference type="NCBI Taxonomy" id="59490"/>
    <lineage>
        <taxon>Eukaryota</taxon>
        <taxon>Viridiplantae</taxon>
        <taxon>Streptophyta</taxon>
        <taxon>Embryophyta</taxon>
        <taxon>Tracheophyta</taxon>
        <taxon>Spermatophyta</taxon>
        <taxon>Magnoliopsida</taxon>
        <taxon>eudicotyledons</taxon>
        <taxon>Gunneridae</taxon>
        <taxon>Pentapetalae</taxon>
        <taxon>rosids</taxon>
        <taxon>fabids</taxon>
        <taxon>Rosales</taxon>
        <taxon>Rosaceae</taxon>
        <taxon>Rosoideae</taxon>
        <taxon>Rosoideae incertae sedis</taxon>
        <taxon>Rubus</taxon>
    </lineage>
</organism>
<name>A0AAW1X9E4_RUBAR</name>
<dbReference type="InterPro" id="IPR036546">
    <property type="entry name" value="MED15_KIX"/>
</dbReference>
<evidence type="ECO:0000259" key="3">
    <source>
        <dbReference type="PROSITE" id="PS50952"/>
    </source>
</evidence>
<dbReference type="SUPFAM" id="SSF47040">
    <property type="entry name" value="Kix domain of CBP (creb binding protein)"/>
    <property type="match status" value="1"/>
</dbReference>
<proteinExistence type="predicted"/>
<sequence length="485" mass="54911">MEACDWRTKISKDLREKIVKRIIDILRKRSPSSEQSLSQLKKIQKVAENFEEKVYMDASDQKEYMRKIMVKLMAAEGSHPNVVPTSSSNAPYFGLKASNLVGNQGQSSAVQSTDQSQACEVPEKHLLPDVRNNMASAGVSANLASARITVSASAQVKQELIAPPCITWQQQVQQQQHHQHQQKLLKHTLQQTSQQSVIQTPLARSSEIHVPLSDRQLDQISSLEQTSESVIKNPLQTAFGQTNPQDTPEIRQTVSSAPEHQLMQSQKQQHLMGRRLTATNLQQNQLSGHPNSLRDWQQQHHRLPLQHNNLQQEFKGKNIILSSANNEDQRNNISVLHGSSQLPETQSTSSGKRPCEVKMQETRQTALALLSNQVLKSQPQSLERQLNFQAQPENMQNLLNSEKMQISGIPASTFEQRVSNIDNFQEEVYRKVEVLKSKYLTALTDIDQRVTSYFQKLNSVPQHPDRGNIKKLKAVKHMHCTVKFT</sequence>
<evidence type="ECO:0000313" key="5">
    <source>
        <dbReference type="Proteomes" id="UP001457282"/>
    </source>
</evidence>
<reference evidence="4 5" key="1">
    <citation type="journal article" date="2023" name="G3 (Bethesda)">
        <title>A chromosome-length genome assembly and annotation of blackberry (Rubus argutus, cv. 'Hillquist').</title>
        <authorList>
            <person name="Bruna T."/>
            <person name="Aryal R."/>
            <person name="Dudchenko O."/>
            <person name="Sargent D.J."/>
            <person name="Mead D."/>
            <person name="Buti M."/>
            <person name="Cavallini A."/>
            <person name="Hytonen T."/>
            <person name="Andres J."/>
            <person name="Pham M."/>
            <person name="Weisz D."/>
            <person name="Mascagni F."/>
            <person name="Usai G."/>
            <person name="Natali L."/>
            <person name="Bassil N."/>
            <person name="Fernandez G.E."/>
            <person name="Lomsadze A."/>
            <person name="Armour M."/>
            <person name="Olukolu B."/>
            <person name="Poorten T."/>
            <person name="Britton C."/>
            <person name="Davik J."/>
            <person name="Ashrafi H."/>
            <person name="Aiden E.L."/>
            <person name="Borodovsky M."/>
            <person name="Worthington M."/>
        </authorList>
    </citation>
    <scope>NUCLEOTIDE SEQUENCE [LARGE SCALE GENOMIC DNA]</scope>
    <source>
        <strain evidence="4">PI 553951</strain>
    </source>
</reference>
<dbReference type="InterPro" id="IPR003101">
    <property type="entry name" value="KIX_dom"/>
</dbReference>
<dbReference type="GO" id="GO:0031490">
    <property type="term" value="F:chromatin DNA binding"/>
    <property type="evidence" value="ECO:0007669"/>
    <property type="project" value="InterPro"/>
</dbReference>
<dbReference type="InterPro" id="IPR044661">
    <property type="entry name" value="MED15a/b/c-like"/>
</dbReference>
<comment type="caution">
    <text evidence="4">The sequence shown here is derived from an EMBL/GenBank/DDBJ whole genome shotgun (WGS) entry which is preliminary data.</text>
</comment>
<evidence type="ECO:0000313" key="4">
    <source>
        <dbReference type="EMBL" id="KAK9932759.1"/>
    </source>
</evidence>
<dbReference type="PROSITE" id="PS50952">
    <property type="entry name" value="KIX"/>
    <property type="match status" value="1"/>
</dbReference>
<dbReference type="InterPro" id="IPR036529">
    <property type="entry name" value="KIX_dom_sf"/>
</dbReference>
<accession>A0AAW1X9E4</accession>
<dbReference type="EMBL" id="JBEDUW010000004">
    <property type="protein sequence ID" value="KAK9932759.1"/>
    <property type="molecule type" value="Genomic_DNA"/>
</dbReference>
<feature type="domain" description="KIX" evidence="3">
    <location>
        <begin position="1"/>
        <end position="80"/>
    </location>
</feature>
<dbReference type="PANTHER" id="PTHR33137">
    <property type="entry name" value="MEDIATOR OF RNA POLYMERASE II TRANSCRIPTION SUBUNIT 15A-RELATED"/>
    <property type="match status" value="1"/>
</dbReference>
<keyword evidence="2" id="KW-0539">Nucleus</keyword>
<dbReference type="PANTHER" id="PTHR33137:SF4">
    <property type="entry name" value="MEDIATOR OF RNA POLYMERASE II TRANSCRIPTION SUBUNIT 15A-RELATED"/>
    <property type="match status" value="1"/>
</dbReference>
<keyword evidence="5" id="KW-1185">Reference proteome</keyword>
<gene>
    <name evidence="4" type="ORF">M0R45_019981</name>
</gene>
<comment type="subcellular location">
    <subcellularLocation>
        <location evidence="1">Nucleus</location>
    </subcellularLocation>
</comment>
<dbReference type="Pfam" id="PF16987">
    <property type="entry name" value="KIX_2"/>
    <property type="match status" value="1"/>
</dbReference>
<protein>
    <recommendedName>
        <fullName evidence="3">KIX domain-containing protein</fullName>
    </recommendedName>
</protein>
<dbReference type="GO" id="GO:0003713">
    <property type="term" value="F:transcription coactivator activity"/>
    <property type="evidence" value="ECO:0007669"/>
    <property type="project" value="InterPro"/>
</dbReference>
<dbReference type="GO" id="GO:0005634">
    <property type="term" value="C:nucleus"/>
    <property type="evidence" value="ECO:0007669"/>
    <property type="project" value="UniProtKB-SubCell"/>
</dbReference>
<dbReference type="AlphaFoldDB" id="A0AAW1X9E4"/>
<evidence type="ECO:0000256" key="1">
    <source>
        <dbReference type="ARBA" id="ARBA00004123"/>
    </source>
</evidence>